<evidence type="ECO:0000313" key="1">
    <source>
        <dbReference type="EMBL" id="GJE07446.1"/>
    </source>
</evidence>
<comment type="caution">
    <text evidence="1">The sequence shown here is derived from an EMBL/GenBank/DDBJ whole genome shotgun (WGS) entry which is preliminary data.</text>
</comment>
<name>A0ABQ4T0N4_9HYPH</name>
<dbReference type="Proteomes" id="UP001055102">
    <property type="component" value="Unassembled WGS sequence"/>
</dbReference>
<proteinExistence type="predicted"/>
<sequence length="217" mass="23401">MSERPLPTPPATLADFLGHPLYACGARRAVLVANNPRLTARLELNADDLLVQFNRPLFAQTLRAAPCARALCFFANHHESYWGFGPDLRPGFDLAAEAGGALHLLFAPVWRPGLEEGLRAALGARRSGVTASVLDGARLPGLSYPQGRMPSLGFAVLGLLRLLNLLRRLHGREAMALATVGFTGAADPGAWVRGRFEGHDFAHEQAVLATLPEVERL</sequence>
<reference evidence="1" key="1">
    <citation type="journal article" date="2021" name="Front. Microbiol.">
        <title>Comprehensive Comparative Genomics and Phenotyping of Methylobacterium Species.</title>
        <authorList>
            <person name="Alessa O."/>
            <person name="Ogura Y."/>
            <person name="Fujitani Y."/>
            <person name="Takami H."/>
            <person name="Hayashi T."/>
            <person name="Sahin N."/>
            <person name="Tani A."/>
        </authorList>
    </citation>
    <scope>NUCLEOTIDE SEQUENCE</scope>
    <source>
        <strain evidence="1">LMG 23639</strain>
    </source>
</reference>
<evidence type="ECO:0000313" key="2">
    <source>
        <dbReference type="Proteomes" id="UP001055102"/>
    </source>
</evidence>
<keyword evidence="2" id="KW-1185">Reference proteome</keyword>
<accession>A0ABQ4T0N4</accession>
<reference evidence="1" key="2">
    <citation type="submission" date="2021-08" db="EMBL/GenBank/DDBJ databases">
        <authorList>
            <person name="Tani A."/>
            <person name="Ola A."/>
            <person name="Ogura Y."/>
            <person name="Katsura K."/>
            <person name="Hayashi T."/>
        </authorList>
    </citation>
    <scope>NUCLEOTIDE SEQUENCE</scope>
    <source>
        <strain evidence="1">LMG 23639</strain>
    </source>
</reference>
<dbReference type="RefSeq" id="WP_238276611.1">
    <property type="nucleotide sequence ID" value="NZ_BPQR01000045.1"/>
</dbReference>
<protein>
    <submittedName>
        <fullName evidence="1">Uncharacterized protein</fullName>
    </submittedName>
</protein>
<gene>
    <name evidence="1" type="ORF">AOPFMNJM_2775</name>
</gene>
<organism evidence="1 2">
    <name type="scientific">Methylobacterium jeotgali</name>
    <dbReference type="NCBI Taxonomy" id="381630"/>
    <lineage>
        <taxon>Bacteria</taxon>
        <taxon>Pseudomonadati</taxon>
        <taxon>Pseudomonadota</taxon>
        <taxon>Alphaproteobacteria</taxon>
        <taxon>Hyphomicrobiales</taxon>
        <taxon>Methylobacteriaceae</taxon>
        <taxon>Methylobacterium</taxon>
    </lineage>
</organism>
<dbReference type="EMBL" id="BPQR01000045">
    <property type="protein sequence ID" value="GJE07446.1"/>
    <property type="molecule type" value="Genomic_DNA"/>
</dbReference>